<comment type="catalytic activity">
    <reaction evidence="20">
        <text>[GlcNAc-(1-&gt;4)-Mur2Ac(oyl-L-Ala-gamma-D-Glu-L-Lys-D-Ala-D-Ala)](n)-di-trans,octa-cis-undecaprenyl diphosphate + beta-D-GlcNAc-(1-&gt;4)-Mur2Ac(oyl-L-Ala-gamma-D-Glu-L-Lys-D-Ala-D-Ala)-di-trans,octa-cis-undecaprenyl diphosphate = [GlcNAc-(1-&gt;4)-Mur2Ac(oyl-L-Ala-gamma-D-Glu-L-Lys-D-Ala-D-Ala)](n+1)-di-trans,octa-cis-undecaprenyl diphosphate + di-trans,octa-cis-undecaprenyl diphosphate + H(+)</text>
        <dbReference type="Rhea" id="RHEA:23708"/>
        <dbReference type="Rhea" id="RHEA-COMP:9602"/>
        <dbReference type="Rhea" id="RHEA-COMP:9603"/>
        <dbReference type="ChEBI" id="CHEBI:15378"/>
        <dbReference type="ChEBI" id="CHEBI:58405"/>
        <dbReference type="ChEBI" id="CHEBI:60033"/>
        <dbReference type="ChEBI" id="CHEBI:78435"/>
        <dbReference type="EC" id="2.4.99.28"/>
    </reaction>
</comment>
<dbReference type="EC" id="2.4.99.28" evidence="19"/>
<keyword evidence="6" id="KW-0808">Transferase</keyword>
<dbReference type="NCBIfam" id="TIGR02614">
    <property type="entry name" value="ftsW"/>
    <property type="match status" value="1"/>
</dbReference>
<sequence length="378" mass="40936">MGLGMLMVWSASTPYAQRQFKDPYFFVKRHAVFLTISLGLGVLFSRLRISVYRKLAWLALFLAVVLVMLTFTPLGYGVGGNRNWLNLGGSSSMWRLQPAEFAKLALVVWGAAVLATKRDLLHEVKHVLVPFVLFACGLIGLVVLQKDLGTAIILATLMLGMLWCVGAQFRVIGSLIALFSAGTAAMVIFEPSRMARILGFLDPTADPTGINHQPIRAIYGLATGGWLGVGLGSSRQKWGALSEAHTDFVLAIIGEELGLLGTLCVFALFITLAWGGFRIAMRSSTFFGRLVAAGVTLWLTMQALINILVVLQWAPVLGVPLPFVSYGGSATLANVLAIAALVACARDEPEALAWSQQRARSATPRRHFSTVLPGRRRP</sequence>
<feature type="transmembrane region" description="Helical" evidence="22">
    <location>
        <begin position="56"/>
        <end position="76"/>
    </location>
</feature>
<evidence type="ECO:0000256" key="6">
    <source>
        <dbReference type="ARBA" id="ARBA00022679"/>
    </source>
</evidence>
<evidence type="ECO:0000256" key="1">
    <source>
        <dbReference type="ARBA" id="ARBA00004651"/>
    </source>
</evidence>
<dbReference type="PANTHER" id="PTHR30474:SF2">
    <property type="entry name" value="PEPTIDOGLYCAN GLYCOSYLTRANSFERASE FTSW-RELATED"/>
    <property type="match status" value="1"/>
</dbReference>
<dbReference type="GO" id="GO:0071555">
    <property type="term" value="P:cell wall organization"/>
    <property type="evidence" value="ECO:0007669"/>
    <property type="project" value="UniProtKB-KW"/>
</dbReference>
<feature type="transmembrane region" description="Helical" evidence="22">
    <location>
        <begin position="323"/>
        <end position="345"/>
    </location>
</feature>
<dbReference type="GO" id="GO:0051301">
    <property type="term" value="P:cell division"/>
    <property type="evidence" value="ECO:0007669"/>
    <property type="project" value="UniProtKB-KW"/>
</dbReference>
<feature type="transmembrane region" description="Helical" evidence="22">
    <location>
        <begin position="127"/>
        <end position="144"/>
    </location>
</feature>
<dbReference type="GO" id="GO:0009252">
    <property type="term" value="P:peptidoglycan biosynthetic process"/>
    <property type="evidence" value="ECO:0007669"/>
    <property type="project" value="UniProtKB-KW"/>
</dbReference>
<organism evidence="23 24">
    <name type="scientific">Propioniciclava flava</name>
    <dbReference type="NCBI Taxonomy" id="2072026"/>
    <lineage>
        <taxon>Bacteria</taxon>
        <taxon>Bacillati</taxon>
        <taxon>Actinomycetota</taxon>
        <taxon>Actinomycetes</taxon>
        <taxon>Propionibacteriales</taxon>
        <taxon>Propionibacteriaceae</taxon>
        <taxon>Propioniciclava</taxon>
    </lineage>
</organism>
<evidence type="ECO:0000256" key="16">
    <source>
        <dbReference type="ARBA" id="ARBA00038053"/>
    </source>
</evidence>
<evidence type="ECO:0000256" key="2">
    <source>
        <dbReference type="ARBA" id="ARBA00004752"/>
    </source>
</evidence>
<keyword evidence="7 22" id="KW-0812">Transmembrane</keyword>
<dbReference type="GO" id="GO:0032153">
    <property type="term" value="C:cell division site"/>
    <property type="evidence" value="ECO:0007669"/>
    <property type="project" value="TreeGrafter"/>
</dbReference>
<evidence type="ECO:0000256" key="22">
    <source>
        <dbReference type="SAM" id="Phobius"/>
    </source>
</evidence>
<keyword evidence="11 22" id="KW-0472">Membrane</keyword>
<comment type="subcellular location">
    <subcellularLocation>
        <location evidence="1">Cell membrane</location>
        <topology evidence="1">Multi-pass membrane protein</topology>
    </subcellularLocation>
</comment>
<dbReference type="GO" id="GO:0008360">
    <property type="term" value="P:regulation of cell shape"/>
    <property type="evidence" value="ECO:0007669"/>
    <property type="project" value="UniProtKB-KW"/>
</dbReference>
<dbReference type="Pfam" id="PF01098">
    <property type="entry name" value="FTSW_RODA_SPOVE"/>
    <property type="match status" value="1"/>
</dbReference>
<reference evidence="23 24" key="1">
    <citation type="submission" date="2018-01" db="EMBL/GenBank/DDBJ databases">
        <title>Lactibacter flavus gen. nov., sp. nov., a novel bacterium of the family Propionibacteriaceae isolated from raw milk and dairy products.</title>
        <authorList>
            <person name="Wenning M."/>
            <person name="Breitenwieser F."/>
            <person name="Huptas C."/>
            <person name="von Neubeck M."/>
            <person name="Busse H.-J."/>
            <person name="Scherer S."/>
        </authorList>
    </citation>
    <scope>NUCLEOTIDE SEQUENCE [LARGE SCALE GENOMIC DNA]</scope>
    <source>
        <strain evidence="23 24">VG341</strain>
    </source>
</reference>
<evidence type="ECO:0000256" key="18">
    <source>
        <dbReference type="ARBA" id="ARBA00041418"/>
    </source>
</evidence>
<name>A0A4Q2EJ54_9ACTN</name>
<evidence type="ECO:0000256" key="12">
    <source>
        <dbReference type="ARBA" id="ARBA00023306"/>
    </source>
</evidence>
<feature type="transmembrane region" description="Helical" evidence="22">
    <location>
        <begin position="26"/>
        <end position="44"/>
    </location>
</feature>
<evidence type="ECO:0000256" key="4">
    <source>
        <dbReference type="ARBA" id="ARBA00022618"/>
    </source>
</evidence>
<evidence type="ECO:0000256" key="10">
    <source>
        <dbReference type="ARBA" id="ARBA00022989"/>
    </source>
</evidence>
<dbReference type="AlphaFoldDB" id="A0A4Q2EJ54"/>
<comment type="function">
    <text evidence="21">Peptidoglycan polymerase that is essential for cell division.</text>
</comment>
<evidence type="ECO:0000256" key="15">
    <source>
        <dbReference type="ARBA" id="ARBA00033270"/>
    </source>
</evidence>
<comment type="similarity">
    <text evidence="16">Belongs to the SEDS family. FtsW subfamily.</text>
</comment>
<dbReference type="EMBL" id="PPCV01000004">
    <property type="protein sequence ID" value="RXW32474.1"/>
    <property type="molecule type" value="Genomic_DNA"/>
</dbReference>
<dbReference type="GO" id="GO:0015648">
    <property type="term" value="F:lipid-linked peptidoglycan transporter activity"/>
    <property type="evidence" value="ECO:0007669"/>
    <property type="project" value="TreeGrafter"/>
</dbReference>
<evidence type="ECO:0000256" key="7">
    <source>
        <dbReference type="ARBA" id="ARBA00022692"/>
    </source>
</evidence>
<dbReference type="GO" id="GO:0005886">
    <property type="term" value="C:plasma membrane"/>
    <property type="evidence" value="ECO:0007669"/>
    <property type="project" value="UniProtKB-SubCell"/>
</dbReference>
<feature type="transmembrane region" description="Helical" evidence="22">
    <location>
        <begin position="96"/>
        <end position="115"/>
    </location>
</feature>
<gene>
    <name evidence="23" type="primary">ftsW</name>
    <name evidence="23" type="ORF">C1706_07475</name>
</gene>
<evidence type="ECO:0000256" key="3">
    <source>
        <dbReference type="ARBA" id="ARBA00022475"/>
    </source>
</evidence>
<evidence type="ECO:0000256" key="17">
    <source>
        <dbReference type="ARBA" id="ARBA00041185"/>
    </source>
</evidence>
<keyword evidence="13" id="KW-0961">Cell wall biogenesis/degradation</keyword>
<keyword evidence="9" id="KW-0573">Peptidoglycan synthesis</keyword>
<evidence type="ECO:0000313" key="24">
    <source>
        <dbReference type="Proteomes" id="UP000290624"/>
    </source>
</evidence>
<keyword evidence="24" id="KW-1185">Reference proteome</keyword>
<accession>A0A4Q2EJ54</accession>
<evidence type="ECO:0000256" key="5">
    <source>
        <dbReference type="ARBA" id="ARBA00022676"/>
    </source>
</evidence>
<evidence type="ECO:0000313" key="23">
    <source>
        <dbReference type="EMBL" id="RXW32474.1"/>
    </source>
</evidence>
<dbReference type="Proteomes" id="UP000290624">
    <property type="component" value="Unassembled WGS sequence"/>
</dbReference>
<dbReference type="InterPro" id="IPR001182">
    <property type="entry name" value="FtsW/RodA"/>
</dbReference>
<keyword evidence="5" id="KW-0328">Glycosyltransferase</keyword>
<keyword evidence="3" id="KW-1003">Cell membrane</keyword>
<evidence type="ECO:0000256" key="13">
    <source>
        <dbReference type="ARBA" id="ARBA00023316"/>
    </source>
</evidence>
<dbReference type="GO" id="GO:0008955">
    <property type="term" value="F:peptidoglycan glycosyltransferase activity"/>
    <property type="evidence" value="ECO:0007669"/>
    <property type="project" value="UniProtKB-EC"/>
</dbReference>
<evidence type="ECO:0000256" key="9">
    <source>
        <dbReference type="ARBA" id="ARBA00022984"/>
    </source>
</evidence>
<evidence type="ECO:0000256" key="8">
    <source>
        <dbReference type="ARBA" id="ARBA00022960"/>
    </source>
</evidence>
<comment type="pathway">
    <text evidence="2">Cell wall biogenesis; peptidoglycan biosynthesis.</text>
</comment>
<comment type="caution">
    <text evidence="23">The sequence shown here is derived from an EMBL/GenBank/DDBJ whole genome shotgun (WGS) entry which is preliminary data.</text>
</comment>
<feature type="transmembrane region" description="Helical" evidence="22">
    <location>
        <begin position="248"/>
        <end position="274"/>
    </location>
</feature>
<protein>
    <recommendedName>
        <fullName evidence="17">Probable peptidoglycan glycosyltransferase FtsW</fullName>
        <ecNumber evidence="19">2.4.99.28</ecNumber>
    </recommendedName>
    <alternativeName>
        <fullName evidence="18">Cell division protein FtsW</fullName>
    </alternativeName>
    <alternativeName>
        <fullName evidence="15">Cell wall polymerase</fullName>
    </alternativeName>
    <alternativeName>
        <fullName evidence="14">Peptidoglycan polymerase</fullName>
    </alternativeName>
</protein>
<proteinExistence type="inferred from homology"/>
<evidence type="ECO:0000256" key="14">
    <source>
        <dbReference type="ARBA" id="ARBA00032370"/>
    </source>
</evidence>
<feature type="transmembrane region" description="Helical" evidence="22">
    <location>
        <begin position="286"/>
        <end position="311"/>
    </location>
</feature>
<feature type="transmembrane region" description="Helical" evidence="22">
    <location>
        <begin position="171"/>
        <end position="189"/>
    </location>
</feature>
<evidence type="ECO:0000256" key="19">
    <source>
        <dbReference type="ARBA" id="ARBA00044770"/>
    </source>
</evidence>
<dbReference type="OrthoDB" id="9812661at2"/>
<evidence type="ECO:0000256" key="11">
    <source>
        <dbReference type="ARBA" id="ARBA00023136"/>
    </source>
</evidence>
<keyword evidence="12" id="KW-0131">Cell cycle</keyword>
<feature type="transmembrane region" description="Helical" evidence="22">
    <location>
        <begin position="150"/>
        <end position="166"/>
    </location>
</feature>
<evidence type="ECO:0000256" key="21">
    <source>
        <dbReference type="ARBA" id="ARBA00049966"/>
    </source>
</evidence>
<keyword evidence="8" id="KW-0133">Cell shape</keyword>
<keyword evidence="4" id="KW-0132">Cell division</keyword>
<dbReference type="InterPro" id="IPR013437">
    <property type="entry name" value="FtsW"/>
</dbReference>
<evidence type="ECO:0000256" key="20">
    <source>
        <dbReference type="ARBA" id="ARBA00049902"/>
    </source>
</evidence>
<dbReference type="PANTHER" id="PTHR30474">
    <property type="entry name" value="CELL CYCLE PROTEIN"/>
    <property type="match status" value="1"/>
</dbReference>
<keyword evidence="10 22" id="KW-1133">Transmembrane helix</keyword>